<protein>
    <recommendedName>
        <fullName evidence="6">Major facilitator superfamily (MFS) profile domain-containing protein</fullName>
    </recommendedName>
</protein>
<dbReference type="Proteomes" id="UP000696280">
    <property type="component" value="Unassembled WGS sequence"/>
</dbReference>
<organism evidence="7 8">
    <name type="scientific">Hymenoscyphus fraxineus</name>
    <dbReference type="NCBI Taxonomy" id="746836"/>
    <lineage>
        <taxon>Eukaryota</taxon>
        <taxon>Fungi</taxon>
        <taxon>Dikarya</taxon>
        <taxon>Ascomycota</taxon>
        <taxon>Pezizomycotina</taxon>
        <taxon>Leotiomycetes</taxon>
        <taxon>Helotiales</taxon>
        <taxon>Helotiaceae</taxon>
        <taxon>Hymenoscyphus</taxon>
    </lineage>
</organism>
<feature type="transmembrane region" description="Helical" evidence="5">
    <location>
        <begin position="163"/>
        <end position="185"/>
    </location>
</feature>
<dbReference type="FunFam" id="1.20.1250.20:FF:000465">
    <property type="entry name" value="Carboxylic acid transporter protein homolog"/>
    <property type="match status" value="1"/>
</dbReference>
<evidence type="ECO:0000256" key="5">
    <source>
        <dbReference type="SAM" id="Phobius"/>
    </source>
</evidence>
<dbReference type="InterPro" id="IPR036259">
    <property type="entry name" value="MFS_trans_sf"/>
</dbReference>
<dbReference type="InterPro" id="IPR020846">
    <property type="entry name" value="MFS_dom"/>
</dbReference>
<evidence type="ECO:0000313" key="8">
    <source>
        <dbReference type="Proteomes" id="UP000696280"/>
    </source>
</evidence>
<keyword evidence="3 5" id="KW-1133">Transmembrane helix</keyword>
<dbReference type="OrthoDB" id="5296287at2759"/>
<dbReference type="AlphaFoldDB" id="A0A9N9KWT6"/>
<dbReference type="GO" id="GO:0046943">
    <property type="term" value="F:carboxylic acid transmembrane transporter activity"/>
    <property type="evidence" value="ECO:0007669"/>
    <property type="project" value="TreeGrafter"/>
</dbReference>
<dbReference type="InterPro" id="IPR005828">
    <property type="entry name" value="MFS_sugar_transport-like"/>
</dbReference>
<dbReference type="SUPFAM" id="SSF103473">
    <property type="entry name" value="MFS general substrate transporter"/>
    <property type="match status" value="1"/>
</dbReference>
<dbReference type="GO" id="GO:0005886">
    <property type="term" value="C:plasma membrane"/>
    <property type="evidence" value="ECO:0007669"/>
    <property type="project" value="TreeGrafter"/>
</dbReference>
<comment type="subcellular location">
    <subcellularLocation>
        <location evidence="1">Membrane</location>
        <topology evidence="1">Multi-pass membrane protein</topology>
    </subcellularLocation>
</comment>
<feature type="transmembrane region" description="Helical" evidence="5">
    <location>
        <begin position="108"/>
        <end position="128"/>
    </location>
</feature>
<dbReference type="Pfam" id="PF00083">
    <property type="entry name" value="Sugar_tr"/>
    <property type="match status" value="2"/>
</dbReference>
<dbReference type="PANTHER" id="PTHR23508:SF9">
    <property type="entry name" value="CARBOXYLIC ACID TRANSPORT PROTEIN (AFU_ORTHOLOGUE AFUA_2G09450)"/>
    <property type="match status" value="1"/>
</dbReference>
<proteinExistence type="predicted"/>
<feature type="transmembrane region" description="Helical" evidence="5">
    <location>
        <begin position="339"/>
        <end position="358"/>
    </location>
</feature>
<evidence type="ECO:0000313" key="7">
    <source>
        <dbReference type="EMBL" id="CAG8953432.1"/>
    </source>
</evidence>
<sequence>MSTSTTSYEAADPIAVGILPTAKQSLKDLFIWKQRVVVTNDYGEEHTEWQSPEPLQNPISLMAQLSARDWVFFIVGFGSWTADAFDFHALSIQTTKFAKYYHQSNTSITTAITLTLLLRSIGAAAFGLAGDKFGRKWPMVVNMVVLGLLQIATIYSHTFQQFLAVRSLFGLFMGGVYGNAIAMALEHCPTNARGLMSGILQQGYAFGYVLAACANLAVGGETESWKWRDLTDLDVRLFSGLQLELPLDLSDERPLTSNRLGLIRICFPESQQFLDAKKNGHKNVTAGAFLRETKTMLASQWKMCVYCVILMTWFNFYSHTSQDSYTTFMKDSKGLNNGAASRASIWMKVGACVGGTILGYTSQFIGRRRVMIGSAFMSALMIPAWILPNGEHALSATGFLIQFFVQGAWGVIPIHLNELAPPAFRASFPGITYQLGNMISSPSAQIVNALAEMIHVKDEGGPSVPAYGPVMAIATAIIAVGIMVTVALGPEKKGRKFEEATVAGAGEVVPTDIENDDKAVPRQIEHAEVLKGDEKVEVAAVKN</sequence>
<keyword evidence="4 5" id="KW-0472">Membrane</keyword>
<dbReference type="CDD" id="cd17316">
    <property type="entry name" value="MFS_SV2_like"/>
    <property type="match status" value="1"/>
</dbReference>
<keyword evidence="8" id="KW-1185">Reference proteome</keyword>
<accession>A0A9N9KWT6</accession>
<feature type="transmembrane region" description="Helical" evidence="5">
    <location>
        <begin position="70"/>
        <end position="88"/>
    </location>
</feature>
<name>A0A9N9KWT6_9HELO</name>
<evidence type="ECO:0000256" key="3">
    <source>
        <dbReference type="ARBA" id="ARBA00022989"/>
    </source>
</evidence>
<feature type="domain" description="Major facilitator superfamily (MFS) profile" evidence="6">
    <location>
        <begin position="72"/>
        <end position="493"/>
    </location>
</feature>
<keyword evidence="2 5" id="KW-0812">Transmembrane</keyword>
<feature type="transmembrane region" description="Helical" evidence="5">
    <location>
        <begin position="370"/>
        <end position="387"/>
    </location>
</feature>
<feature type="transmembrane region" description="Helical" evidence="5">
    <location>
        <begin position="301"/>
        <end position="319"/>
    </location>
</feature>
<gene>
    <name evidence="7" type="ORF">HYFRA_00010181</name>
</gene>
<comment type="caution">
    <text evidence="7">The sequence shown here is derived from an EMBL/GenBank/DDBJ whole genome shotgun (WGS) entry which is preliminary data.</text>
</comment>
<dbReference type="PANTHER" id="PTHR23508">
    <property type="entry name" value="CARBOXYLIC ACID TRANSPORTER PROTEIN HOMOLOG"/>
    <property type="match status" value="1"/>
</dbReference>
<dbReference type="PROSITE" id="PS50850">
    <property type="entry name" value="MFS"/>
    <property type="match status" value="1"/>
</dbReference>
<dbReference type="Gene3D" id="1.20.1250.20">
    <property type="entry name" value="MFS general substrate transporter like domains"/>
    <property type="match status" value="2"/>
</dbReference>
<feature type="transmembrane region" description="Helical" evidence="5">
    <location>
        <begin position="466"/>
        <end position="488"/>
    </location>
</feature>
<dbReference type="EMBL" id="CAJVRL010000050">
    <property type="protein sequence ID" value="CAG8953432.1"/>
    <property type="molecule type" value="Genomic_DNA"/>
</dbReference>
<evidence type="ECO:0000256" key="1">
    <source>
        <dbReference type="ARBA" id="ARBA00004141"/>
    </source>
</evidence>
<evidence type="ECO:0000256" key="4">
    <source>
        <dbReference type="ARBA" id="ARBA00023136"/>
    </source>
</evidence>
<evidence type="ECO:0000259" key="6">
    <source>
        <dbReference type="PROSITE" id="PS50850"/>
    </source>
</evidence>
<evidence type="ECO:0000256" key="2">
    <source>
        <dbReference type="ARBA" id="ARBA00022692"/>
    </source>
</evidence>
<reference evidence="7" key="1">
    <citation type="submission" date="2021-07" db="EMBL/GenBank/DDBJ databases">
        <authorList>
            <person name="Durling M."/>
        </authorList>
    </citation>
    <scope>NUCLEOTIDE SEQUENCE</scope>
</reference>